<accession>A0A3D9L8X2</accession>
<feature type="signal peptide" evidence="1">
    <location>
        <begin position="1"/>
        <end position="21"/>
    </location>
</feature>
<keyword evidence="3" id="KW-1185">Reference proteome</keyword>
<protein>
    <submittedName>
        <fullName evidence="2">Uncharacterized protein</fullName>
    </submittedName>
</protein>
<dbReference type="AlphaFoldDB" id="A0A3D9L8X2"/>
<comment type="caution">
    <text evidence="2">The sequence shown here is derived from an EMBL/GenBank/DDBJ whole genome shotgun (WGS) entry which is preliminary data.</text>
</comment>
<evidence type="ECO:0000256" key="1">
    <source>
        <dbReference type="SAM" id="SignalP"/>
    </source>
</evidence>
<feature type="chain" id="PRO_5017672396" evidence="1">
    <location>
        <begin position="22"/>
        <end position="179"/>
    </location>
</feature>
<gene>
    <name evidence="2" type="ORF">C7460_102138</name>
</gene>
<sequence>MRKIQLFLFIFSTLTVSSVHAQDAEESLGATIDKLTYAWDLEAENLKDYEGLTNFCVDKAYRFELIELLEDIHHYDSVLYKRLVKASRFNKTREIKKTLKEIETFEEEYSMKTFIHFLHEECKTRSEIESHSEELRNDIGANSYDGKIYMVETELNKFIKHITKRLDHIRDHVHHLHIE</sequence>
<dbReference type="EMBL" id="QREG01000002">
    <property type="protein sequence ID" value="REE02116.1"/>
    <property type="molecule type" value="Genomic_DNA"/>
</dbReference>
<reference evidence="2 3" key="1">
    <citation type="submission" date="2018-07" db="EMBL/GenBank/DDBJ databases">
        <title>Genomic Encyclopedia of Type Strains, Phase IV (KMG-IV): sequencing the most valuable type-strain genomes for metagenomic binning, comparative biology and taxonomic classification.</title>
        <authorList>
            <person name="Goeker M."/>
        </authorList>
    </citation>
    <scope>NUCLEOTIDE SEQUENCE [LARGE SCALE GENOMIC DNA]</scope>
    <source>
        <strain evidence="2 3">DSM 4134</strain>
    </source>
</reference>
<proteinExistence type="predicted"/>
<keyword evidence="1" id="KW-0732">Signal</keyword>
<dbReference type="RefSeq" id="WP_115866650.1">
    <property type="nucleotide sequence ID" value="NZ_QREG01000002.1"/>
</dbReference>
<name>A0A3D9L8X2_MARFU</name>
<organism evidence="2 3">
    <name type="scientific">Marinoscillum furvescens DSM 4134</name>
    <dbReference type="NCBI Taxonomy" id="1122208"/>
    <lineage>
        <taxon>Bacteria</taxon>
        <taxon>Pseudomonadati</taxon>
        <taxon>Bacteroidota</taxon>
        <taxon>Cytophagia</taxon>
        <taxon>Cytophagales</taxon>
        <taxon>Reichenbachiellaceae</taxon>
        <taxon>Marinoscillum</taxon>
    </lineage>
</organism>
<evidence type="ECO:0000313" key="2">
    <source>
        <dbReference type="EMBL" id="REE02116.1"/>
    </source>
</evidence>
<dbReference type="Proteomes" id="UP000256779">
    <property type="component" value="Unassembled WGS sequence"/>
</dbReference>
<evidence type="ECO:0000313" key="3">
    <source>
        <dbReference type="Proteomes" id="UP000256779"/>
    </source>
</evidence>
<dbReference type="OrthoDB" id="981311at2"/>